<protein>
    <submittedName>
        <fullName evidence="2">Uncharacterized protein</fullName>
    </submittedName>
</protein>
<sequence>MGVIEMQVWEEGGMRDGLWDAQEKQKHMNFLQGISNKPEKKDDKKGHKQKSQRVDPLLKKVMQKGFAQAVLNETFGHMQALSKEEDGNLA</sequence>
<keyword evidence="3" id="KW-1185">Reference proteome</keyword>
<evidence type="ECO:0000313" key="2">
    <source>
        <dbReference type="EMBL" id="KAK3280413.1"/>
    </source>
</evidence>
<reference evidence="2 3" key="1">
    <citation type="journal article" date="2015" name="Genome Biol. Evol.">
        <title>Comparative Genomics of a Bacterivorous Green Alga Reveals Evolutionary Causalities and Consequences of Phago-Mixotrophic Mode of Nutrition.</title>
        <authorList>
            <person name="Burns J.A."/>
            <person name="Paasch A."/>
            <person name="Narechania A."/>
            <person name="Kim E."/>
        </authorList>
    </citation>
    <scope>NUCLEOTIDE SEQUENCE [LARGE SCALE GENOMIC DNA]</scope>
    <source>
        <strain evidence="2 3">PLY_AMNH</strain>
    </source>
</reference>
<dbReference type="Proteomes" id="UP001190700">
    <property type="component" value="Unassembled WGS sequence"/>
</dbReference>
<gene>
    <name evidence="2" type="ORF">CYMTET_11746</name>
</gene>
<accession>A0AAE0LCR0</accession>
<organism evidence="2 3">
    <name type="scientific">Cymbomonas tetramitiformis</name>
    <dbReference type="NCBI Taxonomy" id="36881"/>
    <lineage>
        <taxon>Eukaryota</taxon>
        <taxon>Viridiplantae</taxon>
        <taxon>Chlorophyta</taxon>
        <taxon>Pyramimonadophyceae</taxon>
        <taxon>Pyramimonadales</taxon>
        <taxon>Pyramimonadaceae</taxon>
        <taxon>Cymbomonas</taxon>
    </lineage>
</organism>
<comment type="caution">
    <text evidence="2">The sequence shown here is derived from an EMBL/GenBank/DDBJ whole genome shotgun (WGS) entry which is preliminary data.</text>
</comment>
<name>A0AAE0LCR0_9CHLO</name>
<feature type="region of interest" description="Disordered" evidence="1">
    <location>
        <begin position="31"/>
        <end position="56"/>
    </location>
</feature>
<proteinExistence type="predicted"/>
<evidence type="ECO:0000313" key="3">
    <source>
        <dbReference type="Proteomes" id="UP001190700"/>
    </source>
</evidence>
<dbReference type="EMBL" id="LGRX02004402">
    <property type="protein sequence ID" value="KAK3280413.1"/>
    <property type="molecule type" value="Genomic_DNA"/>
</dbReference>
<dbReference type="AlphaFoldDB" id="A0AAE0LCR0"/>
<evidence type="ECO:0000256" key="1">
    <source>
        <dbReference type="SAM" id="MobiDB-lite"/>
    </source>
</evidence>